<dbReference type="EMBL" id="FOYX01000003">
    <property type="protein sequence ID" value="SFR85440.1"/>
    <property type="molecule type" value="Genomic_DNA"/>
</dbReference>
<reference evidence="3" key="1">
    <citation type="submission" date="2016-10" db="EMBL/GenBank/DDBJ databases">
        <authorList>
            <person name="Varghese N."/>
            <person name="Submissions S."/>
        </authorList>
    </citation>
    <scope>NUCLEOTIDE SEQUENCE [LARGE SCALE GENOMIC DNA]</scope>
    <source>
        <strain evidence="3">DSM 19891</strain>
    </source>
</reference>
<name>A0A1I6K3N7_9FLAO</name>
<dbReference type="Proteomes" id="UP000199462">
    <property type="component" value="Unassembled WGS sequence"/>
</dbReference>
<keyword evidence="3" id="KW-1185">Reference proteome</keyword>
<organism evidence="2 3">
    <name type="scientific">Maribacter stanieri</name>
    <dbReference type="NCBI Taxonomy" id="440514"/>
    <lineage>
        <taxon>Bacteria</taxon>
        <taxon>Pseudomonadati</taxon>
        <taxon>Bacteroidota</taxon>
        <taxon>Flavobacteriia</taxon>
        <taxon>Flavobacteriales</taxon>
        <taxon>Flavobacteriaceae</taxon>
        <taxon>Maribacter</taxon>
    </lineage>
</organism>
<evidence type="ECO:0000313" key="2">
    <source>
        <dbReference type="EMBL" id="SFR85440.1"/>
    </source>
</evidence>
<evidence type="ECO:0000259" key="1">
    <source>
        <dbReference type="Pfam" id="PF18735"/>
    </source>
</evidence>
<accession>A0A1I6K3N7</accession>
<dbReference type="InterPro" id="IPR041519">
    <property type="entry name" value="HEPN_RiboL-PSP"/>
</dbReference>
<dbReference type="AlphaFoldDB" id="A0A1I6K3N7"/>
<dbReference type="STRING" id="440514.SAMN04488010_3412"/>
<protein>
    <recommendedName>
        <fullName evidence="1">RiboL-PSP-HEPN domain-containing protein</fullName>
    </recommendedName>
</protein>
<gene>
    <name evidence="2" type="ORF">SAMN04488010_3412</name>
</gene>
<evidence type="ECO:0000313" key="3">
    <source>
        <dbReference type="Proteomes" id="UP000199462"/>
    </source>
</evidence>
<dbReference type="Pfam" id="PF18735">
    <property type="entry name" value="HEPN_RiboL-PSP"/>
    <property type="match status" value="1"/>
</dbReference>
<sequence>MANSARYNKLKSRIKFIENNLLPDEKITGNYTKKEKDLIRGYILLVHAEIEAYFEDIAKQVVSNAKSKWIATRQKSNCILSIIAFCSHEINWENDPSKNDIKHRINRTTGHYTNKLNSNHGIKSNNVKNILLPLGIEESQLDQTWLNTMDDFGAKRGSIAHSTHSVQNPIDLKTEKDRINIQIIPEIKDLDSIIKALK</sequence>
<feature type="domain" description="RiboL-PSP-HEPN" evidence="1">
    <location>
        <begin position="11"/>
        <end position="180"/>
    </location>
</feature>
<proteinExistence type="predicted"/>
<dbReference type="RefSeq" id="WP_091904745.1">
    <property type="nucleotide sequence ID" value="NZ_CANMGB010000002.1"/>
</dbReference>